<dbReference type="AlphaFoldDB" id="I3J0W0"/>
<keyword evidence="2" id="KW-1133">Transmembrane helix</keyword>
<dbReference type="eggNOG" id="KOG4297">
    <property type="taxonomic scope" value="Eukaryota"/>
</dbReference>
<evidence type="ECO:0000313" key="4">
    <source>
        <dbReference type="Ensembl" id="ENSONIP00000002500.2"/>
    </source>
</evidence>
<dbReference type="InParanoid" id="I3J0W0"/>
<dbReference type="OMA" id="SIMMERI"/>
<keyword evidence="5" id="KW-1185">Reference proteome</keyword>
<reference evidence="4" key="2">
    <citation type="submission" date="2025-08" db="UniProtKB">
        <authorList>
            <consortium name="Ensembl"/>
        </authorList>
    </citation>
    <scope>IDENTIFICATION</scope>
</reference>
<dbReference type="Pfam" id="PF00059">
    <property type="entry name" value="Lectin_C"/>
    <property type="match status" value="2"/>
</dbReference>
<evidence type="ECO:0000313" key="5">
    <source>
        <dbReference type="Proteomes" id="UP000005207"/>
    </source>
</evidence>
<dbReference type="PANTHER" id="PTHR45784:SF3">
    <property type="entry name" value="C-TYPE LECTIN DOMAIN FAMILY 4 MEMBER K-LIKE-RELATED"/>
    <property type="match status" value="1"/>
</dbReference>
<dbReference type="InterPro" id="IPR001304">
    <property type="entry name" value="C-type_lectin-like"/>
</dbReference>
<organism evidence="4 5">
    <name type="scientific">Oreochromis niloticus</name>
    <name type="common">Nile tilapia</name>
    <name type="synonym">Tilapia nilotica</name>
    <dbReference type="NCBI Taxonomy" id="8128"/>
    <lineage>
        <taxon>Eukaryota</taxon>
        <taxon>Metazoa</taxon>
        <taxon>Chordata</taxon>
        <taxon>Craniata</taxon>
        <taxon>Vertebrata</taxon>
        <taxon>Euteleostomi</taxon>
        <taxon>Actinopterygii</taxon>
        <taxon>Neopterygii</taxon>
        <taxon>Teleostei</taxon>
        <taxon>Neoteleostei</taxon>
        <taxon>Acanthomorphata</taxon>
        <taxon>Ovalentaria</taxon>
        <taxon>Cichlomorphae</taxon>
        <taxon>Cichliformes</taxon>
        <taxon>Cichlidae</taxon>
        <taxon>African cichlids</taxon>
        <taxon>Pseudocrenilabrinae</taxon>
        <taxon>Oreochromini</taxon>
        <taxon>Oreochromis</taxon>
    </lineage>
</organism>
<evidence type="ECO:0000259" key="3">
    <source>
        <dbReference type="PROSITE" id="PS50041"/>
    </source>
</evidence>
<keyword evidence="1" id="KW-1015">Disulfide bond</keyword>
<dbReference type="Proteomes" id="UP000005207">
    <property type="component" value="Linkage group LG15"/>
</dbReference>
<accession>I3J0W0</accession>
<dbReference type="InterPro" id="IPR016187">
    <property type="entry name" value="CTDL_fold"/>
</dbReference>
<dbReference type="SMART" id="SM00034">
    <property type="entry name" value="CLECT"/>
    <property type="match status" value="2"/>
</dbReference>
<reference evidence="4" key="3">
    <citation type="submission" date="2025-09" db="UniProtKB">
        <authorList>
            <consortium name="Ensembl"/>
        </authorList>
    </citation>
    <scope>IDENTIFICATION</scope>
</reference>
<dbReference type="SUPFAM" id="SSF56436">
    <property type="entry name" value="C-type lectin-like"/>
    <property type="match status" value="2"/>
</dbReference>
<dbReference type="PROSITE" id="PS00615">
    <property type="entry name" value="C_TYPE_LECTIN_1"/>
    <property type="match status" value="1"/>
</dbReference>
<dbReference type="PANTHER" id="PTHR45784">
    <property type="entry name" value="C-TYPE LECTIN DOMAIN FAMILY 20 MEMBER A-RELATED"/>
    <property type="match status" value="1"/>
</dbReference>
<dbReference type="STRING" id="8128.ENSONIP00000002500"/>
<dbReference type="GeneID" id="102077903"/>
<feature type="transmembrane region" description="Helical" evidence="2">
    <location>
        <begin position="17"/>
        <end position="39"/>
    </location>
</feature>
<keyword evidence="2" id="KW-0812">Transmembrane</keyword>
<dbReference type="HOGENOM" id="CLU_061186_2_0_1"/>
<gene>
    <name evidence="4" type="primary">LOC102077903</name>
</gene>
<protein>
    <submittedName>
        <fullName evidence="4">Macrophage mannose receptor 1</fullName>
    </submittedName>
</protein>
<dbReference type="OrthoDB" id="6369810at2759"/>
<sequence>MCTLTQRPQSSIMMERIWLGIFYLFGWHISTCLSFQYHFVADYKTWTDAQTYCRQTYTDLVTIQNAEEMNQLIKTVSSASLTTQYVWIGLYSEIDWMWSNGYTGTGADYKSWSSTEPNFYDENEFCVVIEQGGLWYNYFCSSENPFICYNGTQLNPEFIFVNQKMNLSDAQSYCRENYIDLATVTSSSENQVVQSFVPNNDWAWIGLFRNPNFFWSDGSSFIYSNFGGGENQIGSMKVICGFASLSNSGKWKFWSCNSVLPFVCYSNSPAPLQTQVLKLRINMQTSLELNLTVQEDLLKMFRYRLKEKGVNGVTLKLSDGEVYQKEEHLTITQNMSCKPIC</sequence>
<dbReference type="RefSeq" id="XP_005478717.3">
    <property type="nucleotide sequence ID" value="XM_005478660.4"/>
</dbReference>
<feature type="domain" description="C-type lectin" evidence="3">
    <location>
        <begin position="37"/>
        <end position="149"/>
    </location>
</feature>
<dbReference type="KEGG" id="onl:102077903"/>
<dbReference type="Gene3D" id="3.10.100.10">
    <property type="entry name" value="Mannose-Binding Protein A, subunit A"/>
    <property type="match status" value="2"/>
</dbReference>
<dbReference type="InterPro" id="IPR018378">
    <property type="entry name" value="C-type_lectin_CS"/>
</dbReference>
<dbReference type="InterPro" id="IPR016186">
    <property type="entry name" value="C-type_lectin-like/link_sf"/>
</dbReference>
<feature type="domain" description="C-type lectin" evidence="3">
    <location>
        <begin position="158"/>
        <end position="265"/>
    </location>
</feature>
<evidence type="ECO:0000256" key="1">
    <source>
        <dbReference type="ARBA" id="ARBA00023157"/>
    </source>
</evidence>
<reference evidence="5" key="1">
    <citation type="submission" date="2012-01" db="EMBL/GenBank/DDBJ databases">
        <title>The Genome Sequence of Oreochromis niloticus (Nile Tilapia).</title>
        <authorList>
            <consortium name="Broad Institute Genome Assembly Team"/>
            <consortium name="Broad Institute Sequencing Platform"/>
            <person name="Di Palma F."/>
            <person name="Johnson J."/>
            <person name="Lander E.S."/>
            <person name="Lindblad-Toh K."/>
        </authorList>
    </citation>
    <scope>NUCLEOTIDE SEQUENCE [LARGE SCALE GENOMIC DNA]</scope>
</reference>
<name>I3J0W0_ORENI</name>
<dbReference type="Ensembl" id="ENSONIT00000002501.2">
    <property type="protein sequence ID" value="ENSONIP00000002500.2"/>
    <property type="gene ID" value="ENSONIG00000001998.2"/>
</dbReference>
<proteinExistence type="predicted"/>
<dbReference type="GeneTree" id="ENSGT01100000263473"/>
<evidence type="ECO:0000256" key="2">
    <source>
        <dbReference type="SAM" id="Phobius"/>
    </source>
</evidence>
<dbReference type="PROSITE" id="PS50041">
    <property type="entry name" value="C_TYPE_LECTIN_2"/>
    <property type="match status" value="2"/>
</dbReference>
<keyword evidence="2" id="KW-0472">Membrane</keyword>